<name>A0A8H7F6L1_AGABI</name>
<dbReference type="AlphaFoldDB" id="A0A8H7F6L1"/>
<dbReference type="Gene3D" id="3.90.70.80">
    <property type="match status" value="1"/>
</dbReference>
<dbReference type="InterPro" id="IPR038765">
    <property type="entry name" value="Papain-like_cys_pep_sf"/>
</dbReference>
<feature type="domain" description="OTU" evidence="2">
    <location>
        <begin position="111"/>
        <end position="266"/>
    </location>
</feature>
<evidence type="ECO:0000313" key="3">
    <source>
        <dbReference type="EMBL" id="KAF7778765.1"/>
    </source>
</evidence>
<dbReference type="Proteomes" id="UP000629468">
    <property type="component" value="Unassembled WGS sequence"/>
</dbReference>
<evidence type="ECO:0000313" key="4">
    <source>
        <dbReference type="Proteomes" id="UP000629468"/>
    </source>
</evidence>
<dbReference type="PROSITE" id="PS50802">
    <property type="entry name" value="OTU"/>
    <property type="match status" value="1"/>
</dbReference>
<evidence type="ECO:0000259" key="2">
    <source>
        <dbReference type="PROSITE" id="PS50802"/>
    </source>
</evidence>
<evidence type="ECO:0000256" key="1">
    <source>
        <dbReference type="SAM" id="MobiDB-lite"/>
    </source>
</evidence>
<sequence>MAKKNRSKGNPAPTIEPDPGDDDLVNNLLTQLDTQDEDTVVNEISPNNEIDRQEAKQRQSAKSRFQARQVRRAAALAQYSSPADPEAEARLVKEAADEEKAISKICKKHGRQMFQINPDGHCLYSAVAHQLTLLGKLTSSQATYVAMRAAAAQFIESHPDDFLPFLPAIEGEDTSTDPGLMSPSQFRQYCHDVRDSAVWGGEPEIQALSRAFNVPIYVVQAGTPPIVVHDPSRGSETDEFKQDGVWLSYHRRMYGLGEHYNSLRSHPPT</sequence>
<dbReference type="GO" id="GO:0016579">
    <property type="term" value="P:protein deubiquitination"/>
    <property type="evidence" value="ECO:0007669"/>
    <property type="project" value="TreeGrafter"/>
</dbReference>
<accession>A0A8H7F6L1</accession>
<reference evidence="3 4" key="1">
    <citation type="journal article" name="Sci. Rep.">
        <title>Telomere-to-telomere assembled and centromere annotated genomes of the two main subspecies of the button mushroom Agaricus bisporus reveal especially polymorphic chromosome ends.</title>
        <authorList>
            <person name="Sonnenberg A.S.M."/>
            <person name="Sedaghat-Telgerd N."/>
            <person name="Lavrijssen B."/>
            <person name="Ohm R.A."/>
            <person name="Hendrickx P.M."/>
            <person name="Scholtmeijer K."/>
            <person name="Baars J.J.P."/>
            <person name="van Peer A."/>
        </authorList>
    </citation>
    <scope>NUCLEOTIDE SEQUENCE [LARGE SCALE GENOMIC DNA]</scope>
    <source>
        <strain evidence="3 4">H119_p4</strain>
    </source>
</reference>
<gene>
    <name evidence="3" type="ORF">Agabi119p4_3110</name>
</gene>
<dbReference type="PANTHER" id="PTHR12419">
    <property type="entry name" value="OTU DOMAIN CONTAINING PROTEIN"/>
    <property type="match status" value="1"/>
</dbReference>
<organism evidence="3 4">
    <name type="scientific">Agaricus bisporus var. burnettii</name>
    <dbReference type="NCBI Taxonomy" id="192524"/>
    <lineage>
        <taxon>Eukaryota</taxon>
        <taxon>Fungi</taxon>
        <taxon>Dikarya</taxon>
        <taxon>Basidiomycota</taxon>
        <taxon>Agaricomycotina</taxon>
        <taxon>Agaricomycetes</taxon>
        <taxon>Agaricomycetidae</taxon>
        <taxon>Agaricales</taxon>
        <taxon>Agaricineae</taxon>
        <taxon>Agaricaceae</taxon>
        <taxon>Agaricus</taxon>
    </lineage>
</organism>
<dbReference type="PANTHER" id="PTHR12419:SF10">
    <property type="entry name" value="DEUBIQUITINASE OTUD6B"/>
    <property type="match status" value="1"/>
</dbReference>
<dbReference type="CDD" id="cd22748">
    <property type="entry name" value="OTU_OTUD6-like"/>
    <property type="match status" value="1"/>
</dbReference>
<dbReference type="SUPFAM" id="SSF54001">
    <property type="entry name" value="Cysteine proteinases"/>
    <property type="match status" value="1"/>
</dbReference>
<dbReference type="InterPro" id="IPR050704">
    <property type="entry name" value="Peptidase_C85-like"/>
</dbReference>
<dbReference type="Pfam" id="PF02338">
    <property type="entry name" value="OTU"/>
    <property type="match status" value="1"/>
</dbReference>
<proteinExistence type="predicted"/>
<dbReference type="GO" id="GO:0004843">
    <property type="term" value="F:cysteine-type deubiquitinase activity"/>
    <property type="evidence" value="ECO:0007669"/>
    <property type="project" value="TreeGrafter"/>
</dbReference>
<dbReference type="InterPro" id="IPR003323">
    <property type="entry name" value="OTU_dom"/>
</dbReference>
<feature type="region of interest" description="Disordered" evidence="1">
    <location>
        <begin position="1"/>
        <end position="64"/>
    </location>
</feature>
<dbReference type="EMBL" id="JABXXO010000004">
    <property type="protein sequence ID" value="KAF7778765.1"/>
    <property type="molecule type" value="Genomic_DNA"/>
</dbReference>
<comment type="caution">
    <text evidence="3">The sequence shown here is derived from an EMBL/GenBank/DDBJ whole genome shotgun (WGS) entry which is preliminary data.</text>
</comment>
<protein>
    <recommendedName>
        <fullName evidence="2">OTU domain-containing protein</fullName>
    </recommendedName>
</protein>